<dbReference type="EMBL" id="SNZR01000015">
    <property type="protein sequence ID" value="TDR88084.1"/>
    <property type="molecule type" value="Genomic_DNA"/>
</dbReference>
<evidence type="ECO:0000313" key="3">
    <source>
        <dbReference type="EMBL" id="TDR88084.1"/>
    </source>
</evidence>
<feature type="signal peptide" evidence="1">
    <location>
        <begin position="1"/>
        <end position="22"/>
    </location>
</feature>
<protein>
    <submittedName>
        <fullName evidence="3">Uncharacterized protein DUF3616</fullName>
    </submittedName>
</protein>
<dbReference type="AlphaFoldDB" id="A0A4R7BQY1"/>
<accession>A0A4R7BQY1</accession>
<evidence type="ECO:0000259" key="2">
    <source>
        <dbReference type="Pfam" id="PF12275"/>
    </source>
</evidence>
<proteinExistence type="predicted"/>
<name>A0A4R7BQY1_9HYPH</name>
<feature type="domain" description="DUF3616" evidence="2">
    <location>
        <begin position="135"/>
        <end position="262"/>
    </location>
</feature>
<keyword evidence="4" id="KW-1185">Reference proteome</keyword>
<dbReference type="RefSeq" id="WP_133773278.1">
    <property type="nucleotide sequence ID" value="NZ_SNZR01000015.1"/>
</dbReference>
<dbReference type="OrthoDB" id="423529at2"/>
<dbReference type="Pfam" id="PF12275">
    <property type="entry name" value="DUF3616"/>
    <property type="match status" value="1"/>
</dbReference>
<dbReference type="InterPro" id="IPR022060">
    <property type="entry name" value="DUF3616"/>
</dbReference>
<reference evidence="3 4" key="1">
    <citation type="submission" date="2019-03" db="EMBL/GenBank/DDBJ databases">
        <title>Genomic Encyclopedia of Type Strains, Phase IV (KMG-IV): sequencing the most valuable type-strain genomes for metagenomic binning, comparative biology and taxonomic classification.</title>
        <authorList>
            <person name="Goeker M."/>
        </authorList>
    </citation>
    <scope>NUCLEOTIDE SEQUENCE [LARGE SCALE GENOMIC DNA]</scope>
    <source>
        <strain evidence="3 4">DSM 25903</strain>
    </source>
</reference>
<comment type="caution">
    <text evidence="3">The sequence shown here is derived from an EMBL/GenBank/DDBJ whole genome shotgun (WGS) entry which is preliminary data.</text>
</comment>
<evidence type="ECO:0000313" key="4">
    <source>
        <dbReference type="Proteomes" id="UP000295122"/>
    </source>
</evidence>
<sequence length="338" mass="35378">MRSSCAGALLLASLALGTQAQAEVTRIGDWAVAPSFAKSEKARTSLSGAACATPTNCLVVNDETQYAQFFTLKGRTLVPGRVIRLLPAEVDGQEMKDIDAEGVAVVRGRDGASSHYYVAGSHGASRRGKVRASTFFLFRIPVDGRTGEPRFSFDDRVVAAEITRSAALRAAIRAHPDLAAHAEKSPEAGGVTVEGVAVDGENLLLGLRSPAPGGDAFVVSLPVTSAFDDNAPAIAVRRVGLEKGAGIRDLAAVEGGVLVLSGQIASRPAADEPPVTPAIWFWDGRSERARKLGTLPGIGPADKAEALIVLEDSGTTLRTLVLFDSVENGGPVEFRVER</sequence>
<keyword evidence="1" id="KW-0732">Signal</keyword>
<organism evidence="3 4">
    <name type="scientific">Enterovirga rhinocerotis</name>
    <dbReference type="NCBI Taxonomy" id="1339210"/>
    <lineage>
        <taxon>Bacteria</taxon>
        <taxon>Pseudomonadati</taxon>
        <taxon>Pseudomonadota</taxon>
        <taxon>Alphaproteobacteria</taxon>
        <taxon>Hyphomicrobiales</taxon>
        <taxon>Methylobacteriaceae</taxon>
        <taxon>Enterovirga</taxon>
    </lineage>
</organism>
<feature type="chain" id="PRO_5020777355" evidence="1">
    <location>
        <begin position="23"/>
        <end position="338"/>
    </location>
</feature>
<evidence type="ECO:0000256" key="1">
    <source>
        <dbReference type="SAM" id="SignalP"/>
    </source>
</evidence>
<gene>
    <name evidence="3" type="ORF">EV668_3951</name>
</gene>
<dbReference type="Proteomes" id="UP000295122">
    <property type="component" value="Unassembled WGS sequence"/>
</dbReference>